<dbReference type="EMBL" id="ML992670">
    <property type="protein sequence ID" value="KAF2213421.1"/>
    <property type="molecule type" value="Genomic_DNA"/>
</dbReference>
<dbReference type="SUPFAM" id="SSF53335">
    <property type="entry name" value="S-adenosyl-L-methionine-dependent methyltransferases"/>
    <property type="match status" value="1"/>
</dbReference>
<keyword evidence="2" id="KW-1185">Reference proteome</keyword>
<organism evidence="1 2">
    <name type="scientific">Cercospora zeae-maydis SCOH1-5</name>
    <dbReference type="NCBI Taxonomy" id="717836"/>
    <lineage>
        <taxon>Eukaryota</taxon>
        <taxon>Fungi</taxon>
        <taxon>Dikarya</taxon>
        <taxon>Ascomycota</taxon>
        <taxon>Pezizomycotina</taxon>
        <taxon>Dothideomycetes</taxon>
        <taxon>Dothideomycetidae</taxon>
        <taxon>Mycosphaerellales</taxon>
        <taxon>Mycosphaerellaceae</taxon>
        <taxon>Cercospora</taxon>
    </lineage>
</organism>
<evidence type="ECO:0000313" key="1">
    <source>
        <dbReference type="EMBL" id="KAF2213421.1"/>
    </source>
</evidence>
<evidence type="ECO:0000313" key="2">
    <source>
        <dbReference type="Proteomes" id="UP000799539"/>
    </source>
</evidence>
<protein>
    <recommendedName>
        <fullName evidence="3">Methyltransferase domain-containing protein</fullName>
    </recommendedName>
</protein>
<accession>A0A6A6FJ68</accession>
<dbReference type="InterPro" id="IPR029063">
    <property type="entry name" value="SAM-dependent_MTases_sf"/>
</dbReference>
<dbReference type="OrthoDB" id="540004at2759"/>
<name>A0A6A6FJ68_9PEZI</name>
<reference evidence="1" key="1">
    <citation type="journal article" date="2020" name="Stud. Mycol.">
        <title>101 Dothideomycetes genomes: a test case for predicting lifestyles and emergence of pathogens.</title>
        <authorList>
            <person name="Haridas S."/>
            <person name="Albert R."/>
            <person name="Binder M."/>
            <person name="Bloem J."/>
            <person name="Labutti K."/>
            <person name="Salamov A."/>
            <person name="Andreopoulos B."/>
            <person name="Baker S."/>
            <person name="Barry K."/>
            <person name="Bills G."/>
            <person name="Bluhm B."/>
            <person name="Cannon C."/>
            <person name="Castanera R."/>
            <person name="Culley D."/>
            <person name="Daum C."/>
            <person name="Ezra D."/>
            <person name="Gonzalez J."/>
            <person name="Henrissat B."/>
            <person name="Kuo A."/>
            <person name="Liang C."/>
            <person name="Lipzen A."/>
            <person name="Lutzoni F."/>
            <person name="Magnuson J."/>
            <person name="Mondo S."/>
            <person name="Nolan M."/>
            <person name="Ohm R."/>
            <person name="Pangilinan J."/>
            <person name="Park H.-J."/>
            <person name="Ramirez L."/>
            <person name="Alfaro M."/>
            <person name="Sun H."/>
            <person name="Tritt A."/>
            <person name="Yoshinaga Y."/>
            <person name="Zwiers L.-H."/>
            <person name="Turgeon B."/>
            <person name="Goodwin S."/>
            <person name="Spatafora J."/>
            <person name="Crous P."/>
            <person name="Grigoriev I."/>
        </authorList>
    </citation>
    <scope>NUCLEOTIDE SEQUENCE</scope>
    <source>
        <strain evidence="1">SCOH1-5</strain>
    </source>
</reference>
<evidence type="ECO:0008006" key="3">
    <source>
        <dbReference type="Google" id="ProtNLM"/>
    </source>
</evidence>
<gene>
    <name evidence="1" type="ORF">CERZMDRAFT_96265</name>
</gene>
<proteinExistence type="predicted"/>
<sequence>MPQQASNEVEGLYNELGTGYEDAFGQNPAQIHLYDQLFSSFPQQALFSISDAAQGSLQGANTMIDAVRKNVLQGEFEVVDMLDYRGPSTQPDAIFTIFATFALGHDETMQLMEMLGNRLQPNGLLFVGSMSAEELDTAECTARDAETGTVKRWFIGNQVESRVYTKQSWEHLAEMDGFEIVTRTVESYTPRTTQKTDWEPRLYLTVRKST</sequence>
<dbReference type="Gene3D" id="3.40.50.150">
    <property type="entry name" value="Vaccinia Virus protein VP39"/>
    <property type="match status" value="1"/>
</dbReference>
<dbReference type="AlphaFoldDB" id="A0A6A6FJ68"/>
<dbReference type="Proteomes" id="UP000799539">
    <property type="component" value="Unassembled WGS sequence"/>
</dbReference>